<protein>
    <recommendedName>
        <fullName evidence="1">Protein kinase domain-containing protein</fullName>
    </recommendedName>
</protein>
<sequence>MGILMEVKHKNLVKFLAYCNKGEKRYLCFEFLSGGSLDKLLYASKHNENEKPFSRENDILLDWESRYYIMKEVCTGLHYLHAEWSSAEKILHLDLKAGNILIDQGGVVVKIADFGISRLFDAHRTYEYLTNKFILGMRAYLPQECLTAKPKVSDKALEALGNGDVKKLIDHTLRERLEDHSVPQVLNCIRIACDCLNDDPKQRPDTKQIAQRLDH</sequence>
<keyword evidence="3" id="KW-1185">Reference proteome</keyword>
<dbReference type="Proteomes" id="UP000636709">
    <property type="component" value="Unassembled WGS sequence"/>
</dbReference>
<evidence type="ECO:0000313" key="3">
    <source>
        <dbReference type="Proteomes" id="UP000636709"/>
    </source>
</evidence>
<dbReference type="InterPro" id="IPR008271">
    <property type="entry name" value="Ser/Thr_kinase_AS"/>
</dbReference>
<dbReference type="SUPFAM" id="SSF56112">
    <property type="entry name" value="Protein kinase-like (PK-like)"/>
    <property type="match status" value="1"/>
</dbReference>
<organism evidence="2 3">
    <name type="scientific">Digitaria exilis</name>
    <dbReference type="NCBI Taxonomy" id="1010633"/>
    <lineage>
        <taxon>Eukaryota</taxon>
        <taxon>Viridiplantae</taxon>
        <taxon>Streptophyta</taxon>
        <taxon>Embryophyta</taxon>
        <taxon>Tracheophyta</taxon>
        <taxon>Spermatophyta</taxon>
        <taxon>Magnoliopsida</taxon>
        <taxon>Liliopsida</taxon>
        <taxon>Poales</taxon>
        <taxon>Poaceae</taxon>
        <taxon>PACMAD clade</taxon>
        <taxon>Panicoideae</taxon>
        <taxon>Panicodae</taxon>
        <taxon>Paniceae</taxon>
        <taxon>Anthephorinae</taxon>
        <taxon>Digitaria</taxon>
    </lineage>
</organism>
<reference evidence="2" key="1">
    <citation type="submission" date="2020-07" db="EMBL/GenBank/DDBJ databases">
        <title>Genome sequence and genetic diversity analysis of an under-domesticated orphan crop, white fonio (Digitaria exilis).</title>
        <authorList>
            <person name="Bennetzen J.L."/>
            <person name="Chen S."/>
            <person name="Ma X."/>
            <person name="Wang X."/>
            <person name="Yssel A.E.J."/>
            <person name="Chaluvadi S.R."/>
            <person name="Johnson M."/>
            <person name="Gangashetty P."/>
            <person name="Hamidou F."/>
            <person name="Sanogo M.D."/>
            <person name="Zwaenepoel A."/>
            <person name="Wallace J."/>
            <person name="Van De Peer Y."/>
            <person name="Van Deynze A."/>
        </authorList>
    </citation>
    <scope>NUCLEOTIDE SEQUENCE</scope>
    <source>
        <tissue evidence="2">Leaves</tissue>
    </source>
</reference>
<dbReference type="GO" id="GO:0005524">
    <property type="term" value="F:ATP binding"/>
    <property type="evidence" value="ECO:0007669"/>
    <property type="project" value="InterPro"/>
</dbReference>
<name>A0A835AFT4_9POAL</name>
<evidence type="ECO:0000259" key="1">
    <source>
        <dbReference type="PROSITE" id="PS50011"/>
    </source>
</evidence>
<proteinExistence type="predicted"/>
<feature type="domain" description="Protein kinase" evidence="1">
    <location>
        <begin position="1"/>
        <end position="215"/>
    </location>
</feature>
<accession>A0A835AFT4</accession>
<dbReference type="AlphaFoldDB" id="A0A835AFT4"/>
<dbReference type="Gene3D" id="1.10.510.10">
    <property type="entry name" value="Transferase(Phosphotransferase) domain 1"/>
    <property type="match status" value="1"/>
</dbReference>
<dbReference type="InterPro" id="IPR000719">
    <property type="entry name" value="Prot_kinase_dom"/>
</dbReference>
<gene>
    <name evidence="2" type="ORF">HU200_054419</name>
</gene>
<dbReference type="PANTHER" id="PTHR47975">
    <property type="entry name" value="S-LOCUS LECTIN KINASE FAMILY PROTEIN"/>
    <property type="match status" value="1"/>
</dbReference>
<dbReference type="PROSITE" id="PS00108">
    <property type="entry name" value="PROTEIN_KINASE_ST"/>
    <property type="match status" value="1"/>
</dbReference>
<dbReference type="OrthoDB" id="2014828at2759"/>
<dbReference type="GO" id="GO:0004672">
    <property type="term" value="F:protein kinase activity"/>
    <property type="evidence" value="ECO:0007669"/>
    <property type="project" value="InterPro"/>
</dbReference>
<dbReference type="EMBL" id="JACEFO010002347">
    <property type="protein sequence ID" value="KAF8664702.1"/>
    <property type="molecule type" value="Genomic_DNA"/>
</dbReference>
<dbReference type="Pfam" id="PF00069">
    <property type="entry name" value="Pkinase"/>
    <property type="match status" value="1"/>
</dbReference>
<comment type="caution">
    <text evidence="2">The sequence shown here is derived from an EMBL/GenBank/DDBJ whole genome shotgun (WGS) entry which is preliminary data.</text>
</comment>
<dbReference type="PROSITE" id="PS50011">
    <property type="entry name" value="PROTEIN_KINASE_DOM"/>
    <property type="match status" value="1"/>
</dbReference>
<dbReference type="SMART" id="SM00220">
    <property type="entry name" value="S_TKc"/>
    <property type="match status" value="1"/>
</dbReference>
<dbReference type="PANTHER" id="PTHR47975:SF70">
    <property type="entry name" value="PROTEIN KINASE DOMAIN-CONTAINING PROTEIN"/>
    <property type="match status" value="1"/>
</dbReference>
<dbReference type="InterPro" id="IPR011009">
    <property type="entry name" value="Kinase-like_dom_sf"/>
</dbReference>
<evidence type="ECO:0000313" key="2">
    <source>
        <dbReference type="EMBL" id="KAF8664702.1"/>
    </source>
</evidence>